<evidence type="ECO:0000313" key="4">
    <source>
        <dbReference type="EMBL" id="GJD44955.1"/>
    </source>
</evidence>
<sequence length="290" mass="29984">MTATTTATMTQAEYWNGAVGQRWARSQGVLDAVFAPLTEALFSAVALRPGERVLDLGCGSGATALIAAEAVGATGRVVAADLSEPLLAAARARPLPAGAAPVDWIVADAETHDFPAATFDRAISRFGVMFFSDSRAAFANLRRALTQQGRLSFLCWQAMAGNPWVTVPRAAVLPLVPDASPPDFSGPGPFRFADAGALRRLLAEAGFSDVSVAPVVRDLVLGRAADGSARAAAEAAAAVVVELGPVSRLLRDAEPPLRQAALEAVTETLLPYAKDGAVHLAAGCWLVSAG</sequence>
<dbReference type="CDD" id="cd02440">
    <property type="entry name" value="AdoMet_MTases"/>
    <property type="match status" value="1"/>
</dbReference>
<accession>A0ABQ4QI76</accession>
<dbReference type="PANTHER" id="PTHR43861:SF1">
    <property type="entry name" value="TRANS-ACONITATE 2-METHYLTRANSFERASE"/>
    <property type="match status" value="1"/>
</dbReference>
<keyword evidence="5" id="KW-1185">Reference proteome</keyword>
<keyword evidence="2" id="KW-0808">Transferase</keyword>
<evidence type="ECO:0000256" key="2">
    <source>
        <dbReference type="ARBA" id="ARBA00022679"/>
    </source>
</evidence>
<keyword evidence="1 4" id="KW-0489">Methyltransferase</keyword>
<dbReference type="Proteomes" id="UP001055117">
    <property type="component" value="Unassembled WGS sequence"/>
</dbReference>
<dbReference type="PANTHER" id="PTHR43861">
    <property type="entry name" value="TRANS-ACONITATE 2-METHYLTRANSFERASE-RELATED"/>
    <property type="match status" value="1"/>
</dbReference>
<proteinExistence type="predicted"/>
<dbReference type="InterPro" id="IPR041698">
    <property type="entry name" value="Methyltransf_25"/>
</dbReference>
<reference evidence="4 5" key="1">
    <citation type="journal article" date="2021" name="Front. Microbiol.">
        <title>Comprehensive Comparative Genomics and Phenotyping of Methylobacterium Species.</title>
        <authorList>
            <person name="Alessa O."/>
            <person name="Ogura Y."/>
            <person name="Fujitani Y."/>
            <person name="Takami H."/>
            <person name="Hayashi T."/>
            <person name="Sahin N."/>
            <person name="Tani A."/>
        </authorList>
    </citation>
    <scope>NUCLEOTIDE SEQUENCE [LARGE SCALE GENOMIC DNA]</scope>
    <source>
        <strain evidence="4 5">DSM 23679</strain>
    </source>
</reference>
<dbReference type="SUPFAM" id="SSF53335">
    <property type="entry name" value="S-adenosyl-L-methionine-dependent methyltransferases"/>
    <property type="match status" value="1"/>
</dbReference>
<evidence type="ECO:0000259" key="3">
    <source>
        <dbReference type="Pfam" id="PF13649"/>
    </source>
</evidence>
<organism evidence="4 5">
    <name type="scientific">Methylobacterium cerastii</name>
    <dbReference type="NCBI Taxonomy" id="932741"/>
    <lineage>
        <taxon>Bacteria</taxon>
        <taxon>Pseudomonadati</taxon>
        <taxon>Pseudomonadota</taxon>
        <taxon>Alphaproteobacteria</taxon>
        <taxon>Hyphomicrobiales</taxon>
        <taxon>Methylobacteriaceae</taxon>
        <taxon>Methylobacterium</taxon>
    </lineage>
</organism>
<comment type="caution">
    <text evidence="4">The sequence shown here is derived from an EMBL/GenBank/DDBJ whole genome shotgun (WGS) entry which is preliminary data.</text>
</comment>
<dbReference type="RefSeq" id="WP_238272411.1">
    <property type="nucleotide sequence ID" value="NZ_BPQG01000044.1"/>
</dbReference>
<gene>
    <name evidence="4" type="primary">COQ5_4</name>
    <name evidence="4" type="ORF">AFCDBAGC_2824</name>
</gene>
<evidence type="ECO:0000256" key="1">
    <source>
        <dbReference type="ARBA" id="ARBA00022603"/>
    </source>
</evidence>
<dbReference type="InterPro" id="IPR029063">
    <property type="entry name" value="SAM-dependent_MTases_sf"/>
</dbReference>
<dbReference type="GO" id="GO:0032259">
    <property type="term" value="P:methylation"/>
    <property type="evidence" value="ECO:0007669"/>
    <property type="project" value="UniProtKB-KW"/>
</dbReference>
<evidence type="ECO:0000313" key="5">
    <source>
        <dbReference type="Proteomes" id="UP001055117"/>
    </source>
</evidence>
<protein>
    <submittedName>
        <fullName evidence="4">2-methoxy-6-polyprenyl-1,4-benzoquinol methylase, mitochondrial</fullName>
    </submittedName>
</protein>
<feature type="domain" description="Methyltransferase" evidence="3">
    <location>
        <begin position="53"/>
        <end position="149"/>
    </location>
</feature>
<dbReference type="GO" id="GO:0008168">
    <property type="term" value="F:methyltransferase activity"/>
    <property type="evidence" value="ECO:0007669"/>
    <property type="project" value="UniProtKB-KW"/>
</dbReference>
<dbReference type="Gene3D" id="3.40.50.150">
    <property type="entry name" value="Vaccinia Virus protein VP39"/>
    <property type="match status" value="1"/>
</dbReference>
<name>A0ABQ4QI76_9HYPH</name>
<dbReference type="EMBL" id="BPQG01000044">
    <property type="protein sequence ID" value="GJD44955.1"/>
    <property type="molecule type" value="Genomic_DNA"/>
</dbReference>
<dbReference type="Pfam" id="PF13649">
    <property type="entry name" value="Methyltransf_25"/>
    <property type="match status" value="1"/>
</dbReference>